<dbReference type="AlphaFoldDB" id="A0A0D0DA98"/>
<dbReference type="GO" id="GO:0003677">
    <property type="term" value="F:DNA binding"/>
    <property type="evidence" value="ECO:0007669"/>
    <property type="project" value="InterPro"/>
</dbReference>
<dbReference type="SUPFAM" id="SSF56349">
    <property type="entry name" value="DNA breaking-rejoining enzymes"/>
    <property type="match status" value="1"/>
</dbReference>
<dbReference type="STRING" id="930991.A0A0D0DA98"/>
<evidence type="ECO:0000313" key="3">
    <source>
        <dbReference type="Proteomes" id="UP000054538"/>
    </source>
</evidence>
<dbReference type="GO" id="GO:0006310">
    <property type="term" value="P:DNA recombination"/>
    <property type="evidence" value="ECO:0007669"/>
    <property type="project" value="UniProtKB-KW"/>
</dbReference>
<proteinExistence type="predicted"/>
<keyword evidence="3" id="KW-1185">Reference proteome</keyword>
<sequence length="175" mass="19923">MGSLHHFPDVTCANVSHLQDTNGIHIIKFQLPSTKCTPEGEDTHCPPLNCLSDPLRTLNNHLALNPTPPNAHLFTWKHPESRLRVLSRTEVTKHITNIASTHNMPNLKGHSLHIRGTLHYLLRGTPFDIVKLMGRWAGNSFTLYLRQHTVILTPYLTDRPDILDRVTRYTMPPVH</sequence>
<dbReference type="Gene3D" id="1.10.443.10">
    <property type="entry name" value="Intergrase catalytic core"/>
    <property type="match status" value="1"/>
</dbReference>
<dbReference type="EMBL" id="KN829133">
    <property type="protein sequence ID" value="KIK74130.1"/>
    <property type="molecule type" value="Genomic_DNA"/>
</dbReference>
<reference evidence="2 3" key="1">
    <citation type="submission" date="2014-04" db="EMBL/GenBank/DDBJ databases">
        <authorList>
            <consortium name="DOE Joint Genome Institute"/>
            <person name="Kuo A."/>
            <person name="Kohler A."/>
            <person name="Jargeat P."/>
            <person name="Nagy L.G."/>
            <person name="Floudas D."/>
            <person name="Copeland A."/>
            <person name="Barry K.W."/>
            <person name="Cichocki N."/>
            <person name="Veneault-Fourrey C."/>
            <person name="LaButti K."/>
            <person name="Lindquist E.A."/>
            <person name="Lipzen A."/>
            <person name="Lundell T."/>
            <person name="Morin E."/>
            <person name="Murat C."/>
            <person name="Sun H."/>
            <person name="Tunlid A."/>
            <person name="Henrissat B."/>
            <person name="Grigoriev I.V."/>
            <person name="Hibbett D.S."/>
            <person name="Martin F."/>
            <person name="Nordberg H.P."/>
            <person name="Cantor M.N."/>
            <person name="Hua S.X."/>
        </authorList>
    </citation>
    <scope>NUCLEOTIDE SEQUENCE [LARGE SCALE GENOMIC DNA]</scope>
    <source>
        <strain evidence="2 3">Ve08.2h10</strain>
    </source>
</reference>
<dbReference type="GO" id="GO:0015074">
    <property type="term" value="P:DNA integration"/>
    <property type="evidence" value="ECO:0007669"/>
    <property type="project" value="InterPro"/>
</dbReference>
<dbReference type="InterPro" id="IPR011010">
    <property type="entry name" value="DNA_brk_join_enz"/>
</dbReference>
<dbReference type="OrthoDB" id="2678913at2759"/>
<keyword evidence="1" id="KW-0233">DNA recombination</keyword>
<reference evidence="3" key="2">
    <citation type="submission" date="2015-01" db="EMBL/GenBank/DDBJ databases">
        <title>Evolutionary Origins and Diversification of the Mycorrhizal Mutualists.</title>
        <authorList>
            <consortium name="DOE Joint Genome Institute"/>
            <consortium name="Mycorrhizal Genomics Consortium"/>
            <person name="Kohler A."/>
            <person name="Kuo A."/>
            <person name="Nagy L.G."/>
            <person name="Floudas D."/>
            <person name="Copeland A."/>
            <person name="Barry K.W."/>
            <person name="Cichocki N."/>
            <person name="Veneault-Fourrey C."/>
            <person name="LaButti K."/>
            <person name="Lindquist E.A."/>
            <person name="Lipzen A."/>
            <person name="Lundell T."/>
            <person name="Morin E."/>
            <person name="Murat C."/>
            <person name="Riley R."/>
            <person name="Ohm R."/>
            <person name="Sun H."/>
            <person name="Tunlid A."/>
            <person name="Henrissat B."/>
            <person name="Grigoriev I.V."/>
            <person name="Hibbett D.S."/>
            <person name="Martin F."/>
        </authorList>
    </citation>
    <scope>NUCLEOTIDE SEQUENCE [LARGE SCALE GENOMIC DNA]</scope>
    <source>
        <strain evidence="3">Ve08.2h10</strain>
    </source>
</reference>
<protein>
    <submittedName>
        <fullName evidence="2">Uncharacterized protein</fullName>
    </submittedName>
</protein>
<evidence type="ECO:0000313" key="2">
    <source>
        <dbReference type="EMBL" id="KIK74130.1"/>
    </source>
</evidence>
<dbReference type="Proteomes" id="UP000054538">
    <property type="component" value="Unassembled WGS sequence"/>
</dbReference>
<dbReference type="InterPro" id="IPR013762">
    <property type="entry name" value="Integrase-like_cat_sf"/>
</dbReference>
<name>A0A0D0DA98_9AGAM</name>
<dbReference type="HOGENOM" id="CLU_003292_1_3_1"/>
<accession>A0A0D0DA98</accession>
<evidence type="ECO:0000256" key="1">
    <source>
        <dbReference type="ARBA" id="ARBA00023172"/>
    </source>
</evidence>
<organism evidence="2 3">
    <name type="scientific">Paxillus rubicundulus Ve08.2h10</name>
    <dbReference type="NCBI Taxonomy" id="930991"/>
    <lineage>
        <taxon>Eukaryota</taxon>
        <taxon>Fungi</taxon>
        <taxon>Dikarya</taxon>
        <taxon>Basidiomycota</taxon>
        <taxon>Agaricomycotina</taxon>
        <taxon>Agaricomycetes</taxon>
        <taxon>Agaricomycetidae</taxon>
        <taxon>Boletales</taxon>
        <taxon>Paxilineae</taxon>
        <taxon>Paxillaceae</taxon>
        <taxon>Paxillus</taxon>
    </lineage>
</organism>
<dbReference type="InParanoid" id="A0A0D0DA98"/>
<gene>
    <name evidence="2" type="ORF">PAXRUDRAFT_176582</name>
</gene>